<evidence type="ECO:0000313" key="2">
    <source>
        <dbReference type="EMBL" id="MDC8771375.1"/>
    </source>
</evidence>
<dbReference type="SUPFAM" id="SSF51556">
    <property type="entry name" value="Metallo-dependent hydrolases"/>
    <property type="match status" value="1"/>
</dbReference>
<evidence type="ECO:0000259" key="1">
    <source>
        <dbReference type="Pfam" id="PF01979"/>
    </source>
</evidence>
<dbReference type="PANTHER" id="PTHR43135">
    <property type="entry name" value="ALPHA-D-RIBOSE 1-METHYLPHOSPHONATE 5-TRIPHOSPHATE DIPHOSPHATASE"/>
    <property type="match status" value="1"/>
</dbReference>
<dbReference type="InterPro" id="IPR051781">
    <property type="entry name" value="Metallo-dep_Hydrolase"/>
</dbReference>
<keyword evidence="3" id="KW-1185">Reference proteome</keyword>
<sequence>MELKNAQWFDGKGFVKRGTLYVKDGVFSTQKIKKPQRSLDLSGQYLIPPLAEAHNHNLQNGWGYARYANSYLRDGVFFAAMHCGEPKGVALARGLANQPAAPDILFVSACITSSDGQPLAQLLGEEMGGTKLKLEDVADKLLLITDTPEHVAQKWPLVATRKTDLVKLMLSRSESPELRGDTKQQGRLGLKPEVLPAIVKRAHQDGLRVIAHVETAADFALAVQAGVDWIDHIPGYFFHEGLGPEAYRLSADMAAEAAKKHVAVITGTAAATLFRAPPETQAAVRRLQIENLQTLKAAGTKLLLGSDLFNGSALPELQHLESLGVLDRATLLRMASITTPQALYPKRRLGCFDAGCEASFLLLAANPLQDLAAIGRIQLRVKQGRMLNLQSP</sequence>
<comment type="caution">
    <text evidence="2">The sequence shown here is derived from an EMBL/GenBank/DDBJ whole genome shotgun (WGS) entry which is preliminary data.</text>
</comment>
<dbReference type="InterPro" id="IPR006680">
    <property type="entry name" value="Amidohydro-rel"/>
</dbReference>
<dbReference type="Pfam" id="PF01979">
    <property type="entry name" value="Amidohydro_1"/>
    <property type="match status" value="1"/>
</dbReference>
<reference evidence="2 3" key="1">
    <citation type="submission" date="2022-10" db="EMBL/GenBank/DDBJ databases">
        <title>Paucibacter sp. hw1 Genome sequencing.</title>
        <authorList>
            <person name="Park S."/>
        </authorList>
    </citation>
    <scope>NUCLEOTIDE SEQUENCE [LARGE SCALE GENOMIC DNA]</scope>
    <source>
        <strain evidence="3">hw1</strain>
    </source>
</reference>
<dbReference type="RefSeq" id="WP_273599673.1">
    <property type="nucleotide sequence ID" value="NZ_JAQQXT010000003.1"/>
</dbReference>
<dbReference type="EMBL" id="JAQQXT010000003">
    <property type="protein sequence ID" value="MDC8771375.1"/>
    <property type="molecule type" value="Genomic_DNA"/>
</dbReference>
<accession>A0ABT5KEG7</accession>
<dbReference type="Gene3D" id="2.30.40.10">
    <property type="entry name" value="Urease, subunit C, domain 1"/>
    <property type="match status" value="1"/>
</dbReference>
<gene>
    <name evidence="2" type="ORF">PRZ03_07305</name>
</gene>
<proteinExistence type="predicted"/>
<dbReference type="InterPro" id="IPR011059">
    <property type="entry name" value="Metal-dep_hydrolase_composite"/>
</dbReference>
<dbReference type="PANTHER" id="PTHR43135:SF3">
    <property type="entry name" value="ALPHA-D-RIBOSE 1-METHYLPHOSPHONATE 5-TRIPHOSPHATE DIPHOSPHATASE"/>
    <property type="match status" value="1"/>
</dbReference>
<dbReference type="InterPro" id="IPR032466">
    <property type="entry name" value="Metal_Hydrolase"/>
</dbReference>
<protein>
    <submittedName>
        <fullName evidence="2">Amidohydrolase family protein</fullName>
    </submittedName>
</protein>
<name>A0ABT5KEG7_9BURK</name>
<evidence type="ECO:0000313" key="3">
    <source>
        <dbReference type="Proteomes" id="UP001221189"/>
    </source>
</evidence>
<dbReference type="Proteomes" id="UP001221189">
    <property type="component" value="Unassembled WGS sequence"/>
</dbReference>
<dbReference type="Gene3D" id="3.20.20.140">
    <property type="entry name" value="Metal-dependent hydrolases"/>
    <property type="match status" value="1"/>
</dbReference>
<organism evidence="2 3">
    <name type="scientific">Roseateles albus</name>
    <dbReference type="NCBI Taxonomy" id="2987525"/>
    <lineage>
        <taxon>Bacteria</taxon>
        <taxon>Pseudomonadati</taxon>
        <taxon>Pseudomonadota</taxon>
        <taxon>Betaproteobacteria</taxon>
        <taxon>Burkholderiales</taxon>
        <taxon>Sphaerotilaceae</taxon>
        <taxon>Roseateles</taxon>
    </lineage>
</organism>
<feature type="domain" description="Amidohydrolase-related" evidence="1">
    <location>
        <begin position="184"/>
        <end position="378"/>
    </location>
</feature>